<proteinExistence type="predicted"/>
<protein>
    <submittedName>
        <fullName evidence="8">Unannotated protein</fullName>
    </submittedName>
</protein>
<reference evidence="8" key="1">
    <citation type="submission" date="2020-05" db="EMBL/GenBank/DDBJ databases">
        <authorList>
            <person name="Chiriac C."/>
            <person name="Salcher M."/>
            <person name="Ghai R."/>
            <person name="Kavagutti S V."/>
        </authorList>
    </citation>
    <scope>NUCLEOTIDE SEQUENCE</scope>
</reference>
<feature type="transmembrane region" description="Helical" evidence="6">
    <location>
        <begin position="171"/>
        <end position="190"/>
    </location>
</feature>
<dbReference type="InterPro" id="IPR015414">
    <property type="entry name" value="TMEM64"/>
</dbReference>
<evidence type="ECO:0000256" key="5">
    <source>
        <dbReference type="ARBA" id="ARBA00023136"/>
    </source>
</evidence>
<evidence type="ECO:0000256" key="1">
    <source>
        <dbReference type="ARBA" id="ARBA00004651"/>
    </source>
</evidence>
<dbReference type="PANTHER" id="PTHR12677:SF58">
    <property type="entry name" value="TVP38_TMEM64 FAMILY MEMBRANE PROTEIN RV0625C"/>
    <property type="match status" value="1"/>
</dbReference>
<evidence type="ECO:0000259" key="7">
    <source>
        <dbReference type="Pfam" id="PF09335"/>
    </source>
</evidence>
<evidence type="ECO:0000256" key="2">
    <source>
        <dbReference type="ARBA" id="ARBA00022475"/>
    </source>
</evidence>
<evidence type="ECO:0000256" key="6">
    <source>
        <dbReference type="SAM" id="Phobius"/>
    </source>
</evidence>
<evidence type="ECO:0000256" key="3">
    <source>
        <dbReference type="ARBA" id="ARBA00022692"/>
    </source>
</evidence>
<feature type="transmembrane region" description="Helical" evidence="6">
    <location>
        <begin position="57"/>
        <end position="82"/>
    </location>
</feature>
<organism evidence="8">
    <name type="scientific">freshwater metagenome</name>
    <dbReference type="NCBI Taxonomy" id="449393"/>
    <lineage>
        <taxon>unclassified sequences</taxon>
        <taxon>metagenomes</taxon>
        <taxon>ecological metagenomes</taxon>
    </lineage>
</organism>
<evidence type="ECO:0000256" key="4">
    <source>
        <dbReference type="ARBA" id="ARBA00022989"/>
    </source>
</evidence>
<dbReference type="InterPro" id="IPR032816">
    <property type="entry name" value="VTT_dom"/>
</dbReference>
<sequence length="207" mass="21671">MGAGVTFFFVSGISAGEVRDRVHEAGPWAPLVFIVVSAVLTVLFVPGPLLAASSGLLFGTALGVPISIASATLGAVLAFSIARWWGHDAVEHLAGPRIAAIREWIGTRGFRSVFYARLAPGAPYSLVNYAAGLAPISLRDFALATMIGCSPRAFAYTALGGSLDNLDSPEAIIAVVVLVLMAVIGLAPLIRERRRRLTESSGPETDL</sequence>
<dbReference type="PANTHER" id="PTHR12677">
    <property type="entry name" value="GOLGI APPARATUS MEMBRANE PROTEIN TVP38-RELATED"/>
    <property type="match status" value="1"/>
</dbReference>
<dbReference type="GO" id="GO:0005886">
    <property type="term" value="C:plasma membrane"/>
    <property type="evidence" value="ECO:0007669"/>
    <property type="project" value="UniProtKB-SubCell"/>
</dbReference>
<dbReference type="EMBL" id="CAFBLU010000004">
    <property type="protein sequence ID" value="CAB4865033.1"/>
    <property type="molecule type" value="Genomic_DNA"/>
</dbReference>
<accession>A0A6J7DCY7</accession>
<keyword evidence="4 6" id="KW-1133">Transmembrane helix</keyword>
<comment type="subcellular location">
    <subcellularLocation>
        <location evidence="1">Cell membrane</location>
        <topology evidence="1">Multi-pass membrane protein</topology>
    </subcellularLocation>
</comment>
<keyword evidence="5 6" id="KW-0472">Membrane</keyword>
<evidence type="ECO:0000313" key="8">
    <source>
        <dbReference type="EMBL" id="CAB4865033.1"/>
    </source>
</evidence>
<gene>
    <name evidence="8" type="ORF">UFOPK3444_00401</name>
</gene>
<feature type="domain" description="VTT" evidence="7">
    <location>
        <begin position="45"/>
        <end position="160"/>
    </location>
</feature>
<keyword evidence="3 6" id="KW-0812">Transmembrane</keyword>
<dbReference type="Pfam" id="PF09335">
    <property type="entry name" value="VTT_dom"/>
    <property type="match status" value="1"/>
</dbReference>
<feature type="transmembrane region" description="Helical" evidence="6">
    <location>
        <begin position="25"/>
        <end position="45"/>
    </location>
</feature>
<dbReference type="AlphaFoldDB" id="A0A6J7DCY7"/>
<keyword evidence="2" id="KW-1003">Cell membrane</keyword>
<name>A0A6J7DCY7_9ZZZZ</name>